<evidence type="ECO:0000313" key="1">
    <source>
        <dbReference type="EMBL" id="GAG39633.1"/>
    </source>
</evidence>
<dbReference type="AlphaFoldDB" id="X0XSL5"/>
<name>X0XSL5_9ZZZZ</name>
<protein>
    <submittedName>
        <fullName evidence="1">Uncharacterized protein</fullName>
    </submittedName>
</protein>
<accession>X0XSL5</accession>
<organism evidence="1">
    <name type="scientific">marine sediment metagenome</name>
    <dbReference type="NCBI Taxonomy" id="412755"/>
    <lineage>
        <taxon>unclassified sequences</taxon>
        <taxon>metagenomes</taxon>
        <taxon>ecological metagenomes</taxon>
    </lineage>
</organism>
<sequence length="62" mass="6882">QARALKEGEQEYILPIKLDDTEIPGLLPTIKYIDARTTSVEQIADVMTKKLGNLGRGQKAIE</sequence>
<proteinExistence type="predicted"/>
<feature type="non-terminal residue" evidence="1">
    <location>
        <position position="1"/>
    </location>
</feature>
<reference evidence="1" key="1">
    <citation type="journal article" date="2014" name="Front. Microbiol.">
        <title>High frequency of phylogenetically diverse reductive dehalogenase-homologous genes in deep subseafloor sedimentary metagenomes.</title>
        <authorList>
            <person name="Kawai M."/>
            <person name="Futagami T."/>
            <person name="Toyoda A."/>
            <person name="Takaki Y."/>
            <person name="Nishi S."/>
            <person name="Hori S."/>
            <person name="Arai W."/>
            <person name="Tsubouchi T."/>
            <person name="Morono Y."/>
            <person name="Uchiyama I."/>
            <person name="Ito T."/>
            <person name="Fujiyama A."/>
            <person name="Inagaki F."/>
            <person name="Takami H."/>
        </authorList>
    </citation>
    <scope>NUCLEOTIDE SEQUENCE</scope>
    <source>
        <strain evidence="1">Expedition CK06-06</strain>
    </source>
</reference>
<gene>
    <name evidence="1" type="ORF">S01H1_69400</name>
</gene>
<comment type="caution">
    <text evidence="1">The sequence shown here is derived from an EMBL/GenBank/DDBJ whole genome shotgun (WGS) entry which is preliminary data.</text>
</comment>
<dbReference type="EMBL" id="BARS01046078">
    <property type="protein sequence ID" value="GAG39633.1"/>
    <property type="molecule type" value="Genomic_DNA"/>
</dbReference>